<keyword evidence="2" id="KW-0472">Membrane</keyword>
<evidence type="ECO:0000313" key="5">
    <source>
        <dbReference type="Proteomes" id="UP000671862"/>
    </source>
</evidence>
<keyword evidence="5" id="KW-1185">Reference proteome</keyword>
<reference evidence="4 5" key="1">
    <citation type="submission" date="2021-03" db="EMBL/GenBank/DDBJ databases">
        <title>Thermosipho ferrireducens sp.nov., an anaerobic thermophilic iron-reducing bacterium isolated from a deep-sea hydrothermal sulfide deposits.</title>
        <authorList>
            <person name="Zeng X."/>
            <person name="Chen Y."/>
            <person name="Shao Z."/>
        </authorList>
    </citation>
    <scope>NUCLEOTIDE SEQUENCE [LARGE SCALE GENOMIC DNA]</scope>
    <source>
        <strain evidence="4 5">JL129W03</strain>
    </source>
</reference>
<evidence type="ECO:0000259" key="3">
    <source>
        <dbReference type="Pfam" id="PF02719"/>
    </source>
</evidence>
<dbReference type="Proteomes" id="UP000671862">
    <property type="component" value="Chromosome"/>
</dbReference>
<evidence type="ECO:0000256" key="1">
    <source>
        <dbReference type="ARBA" id="ARBA00007430"/>
    </source>
</evidence>
<feature type="transmembrane region" description="Helical" evidence="2">
    <location>
        <begin position="103"/>
        <end position="122"/>
    </location>
</feature>
<dbReference type="PANTHER" id="PTHR43318">
    <property type="entry name" value="UDP-N-ACETYLGLUCOSAMINE 4,6-DEHYDRATASE"/>
    <property type="match status" value="1"/>
</dbReference>
<keyword evidence="2" id="KW-1133">Transmembrane helix</keyword>
<comment type="similarity">
    <text evidence="1">Belongs to the polysaccharide synthase family.</text>
</comment>
<evidence type="ECO:0000256" key="2">
    <source>
        <dbReference type="SAM" id="Phobius"/>
    </source>
</evidence>
<dbReference type="InterPro" id="IPR051203">
    <property type="entry name" value="Polysaccharide_Synthase-Rel"/>
</dbReference>
<feature type="transmembrane region" description="Helical" evidence="2">
    <location>
        <begin position="7"/>
        <end position="29"/>
    </location>
</feature>
<dbReference type="Pfam" id="PF13727">
    <property type="entry name" value="CoA_binding_3"/>
    <property type="match status" value="1"/>
</dbReference>
<dbReference type="InterPro" id="IPR036291">
    <property type="entry name" value="NAD(P)-bd_dom_sf"/>
</dbReference>
<evidence type="ECO:0000313" key="4">
    <source>
        <dbReference type="EMBL" id="QTA37257.1"/>
    </source>
</evidence>
<feature type="transmembrane region" description="Helical" evidence="2">
    <location>
        <begin position="72"/>
        <end position="91"/>
    </location>
</feature>
<name>A0ABX7S4D3_9BACT</name>
<sequence length="595" mass="68331">MERKLFLFFIDVVVTLIAGIFALFVRFGFDFLEMGKYNESVYIYVAIASAVYIINGNYSIIWRYASPKDFLLVFRGSFIAYLSALAFFYIYRDIVLPRSVGMITFLGSYVLLITARLFYQFFVHISKRSEKKIVVIGAGDAGVMITNELHRTGTGRVVAFVDDSRSKIGRRILGIKVDGPINKVMDVVHLYDADEVLIAIPSATGDQIRKILKYLNLDKVKVKILPRVEELLKDRVELKDIRDLSLEDIIGRESVKVDLETISRYIRDKVVLVTGAGGSIGSELCRQIAKQMPKRLILLGRGENSIYEINEELAESFPDLHIDRVIGDVENEEWMKTVFKRYSPEIVFHAAAHKHVPLMEENPYEAIRVNVFGTINLVKNACEFNVERFIFISTDKAVNPTSFMGLSKRIAELYVLSNTKECVTKFAVVRFGNVIGSRGSVLWKFKKQIEQNKPITITDPRMKRYFMSIPEAVSLVLEAGAYTYERSLYVLNMGEQISVEQVARTLAKLMGKSEVEIIYTGKRPGEKLYEELFYEYEIPVETYHSKIWRVKESPIFSRDEIEFMAKKILEHLQKWEINEALKIAKKIIPELNIER</sequence>
<feature type="transmembrane region" description="Helical" evidence="2">
    <location>
        <begin position="41"/>
        <end position="60"/>
    </location>
</feature>
<accession>A0ABX7S4D3</accession>
<dbReference type="InterPro" id="IPR003869">
    <property type="entry name" value="Polysac_CapD-like"/>
</dbReference>
<dbReference type="Gene3D" id="3.40.50.720">
    <property type="entry name" value="NAD(P)-binding Rossmann-like Domain"/>
    <property type="match status" value="2"/>
</dbReference>
<keyword evidence="2" id="KW-0812">Transmembrane</keyword>
<dbReference type="PANTHER" id="PTHR43318:SF1">
    <property type="entry name" value="POLYSACCHARIDE BIOSYNTHESIS PROTEIN EPSC-RELATED"/>
    <property type="match status" value="1"/>
</dbReference>
<organism evidence="4 5">
    <name type="scientific">Thermosipho ferrireducens</name>
    <dbReference type="NCBI Taxonomy" id="2571116"/>
    <lineage>
        <taxon>Bacteria</taxon>
        <taxon>Thermotogati</taxon>
        <taxon>Thermotogota</taxon>
        <taxon>Thermotogae</taxon>
        <taxon>Thermotogales</taxon>
        <taxon>Fervidobacteriaceae</taxon>
        <taxon>Thermosipho</taxon>
    </lineage>
</organism>
<dbReference type="SUPFAM" id="SSF51735">
    <property type="entry name" value="NAD(P)-binding Rossmann-fold domains"/>
    <property type="match status" value="2"/>
</dbReference>
<protein>
    <submittedName>
        <fullName evidence="4">Polysaccharide biosynthesis protein</fullName>
    </submittedName>
</protein>
<dbReference type="Pfam" id="PF02719">
    <property type="entry name" value="Polysacc_synt_2"/>
    <property type="match status" value="1"/>
</dbReference>
<gene>
    <name evidence="4" type="ORF">JYK00_05800</name>
</gene>
<dbReference type="EMBL" id="CP071446">
    <property type="protein sequence ID" value="QTA37257.1"/>
    <property type="molecule type" value="Genomic_DNA"/>
</dbReference>
<feature type="domain" description="Polysaccharide biosynthesis protein CapD-like" evidence="3">
    <location>
        <begin position="271"/>
        <end position="551"/>
    </location>
</feature>
<dbReference type="CDD" id="cd05237">
    <property type="entry name" value="UDP_invert_4-6DH_SDR_e"/>
    <property type="match status" value="1"/>
</dbReference>
<proteinExistence type="inferred from homology"/>
<dbReference type="RefSeq" id="WP_207565982.1">
    <property type="nucleotide sequence ID" value="NZ_CP071446.1"/>
</dbReference>